<name>D8IP87_HERSS</name>
<dbReference type="Gene3D" id="1.25.40.10">
    <property type="entry name" value="Tetratricopeptide repeat domain"/>
    <property type="match status" value="1"/>
</dbReference>
<sequence length="285" mass="32562">MGDMTLTSLDYFASLVRQDDSIPLFESALTLGQDFYPEMDFAEEEMALDTLAAKLKQRLPSDASQIQKLRMLNHFFFQEMAFAGNVNNYYDPDNSYIHRVLSTRRGIPISLAVVYIELAQHIGLDMKGVSFPGHFLMKLSVQSGEIVLDPMNGASLSREELEERLEPFLTHQPDEEFGDELPLAAYLRAAHPREILARMLRNLKAIFMESQRWQQVLDVQERLVILLPEEITEKRDRGLAYANLGQAQAALEDLEAYLALRPHAEDAPNLREMLPDLREALRKPN</sequence>
<feature type="domain" description="Protein SirB1 N-terminal" evidence="2">
    <location>
        <begin position="45"/>
        <end position="201"/>
    </location>
</feature>
<dbReference type="STRING" id="757424.Hsero_1391"/>
<dbReference type="EMBL" id="CP002039">
    <property type="protein sequence ID" value="ADJ62907.1"/>
    <property type="molecule type" value="Genomic_DNA"/>
</dbReference>
<dbReference type="Pfam" id="PF13369">
    <property type="entry name" value="Transglut_core2"/>
    <property type="match status" value="1"/>
</dbReference>
<gene>
    <name evidence="3" type="ordered locus">Hsero_1391</name>
</gene>
<proteinExistence type="inferred from homology"/>
<dbReference type="eggNOG" id="COG2912">
    <property type="taxonomic scope" value="Bacteria"/>
</dbReference>
<dbReference type="PANTHER" id="PTHR31350">
    <property type="entry name" value="SI:DKEY-261L7.2"/>
    <property type="match status" value="1"/>
</dbReference>
<keyword evidence="4" id="KW-1185">Reference proteome</keyword>
<dbReference type="SUPFAM" id="SSF48452">
    <property type="entry name" value="TPR-like"/>
    <property type="match status" value="1"/>
</dbReference>
<evidence type="ECO:0000313" key="4">
    <source>
        <dbReference type="Proteomes" id="UP000000329"/>
    </source>
</evidence>
<protein>
    <recommendedName>
        <fullName evidence="2">Protein SirB1 N-terminal domain-containing protein</fullName>
    </recommendedName>
</protein>
<organism evidence="3 4">
    <name type="scientific">Herbaspirillum seropedicae (strain SmR1)</name>
    <dbReference type="NCBI Taxonomy" id="757424"/>
    <lineage>
        <taxon>Bacteria</taxon>
        <taxon>Pseudomonadati</taxon>
        <taxon>Pseudomonadota</taxon>
        <taxon>Betaproteobacteria</taxon>
        <taxon>Burkholderiales</taxon>
        <taxon>Oxalobacteraceae</taxon>
        <taxon>Herbaspirillum</taxon>
    </lineage>
</organism>
<dbReference type="PANTHER" id="PTHR31350:SF21">
    <property type="entry name" value="F-BOX ONLY PROTEIN 21"/>
    <property type="match status" value="1"/>
</dbReference>
<dbReference type="KEGG" id="hse:Hsero_1391"/>
<dbReference type="HOGENOM" id="CLU_063810_1_0_4"/>
<evidence type="ECO:0000259" key="2">
    <source>
        <dbReference type="Pfam" id="PF13369"/>
    </source>
</evidence>
<dbReference type="Proteomes" id="UP000000329">
    <property type="component" value="Chromosome"/>
</dbReference>
<comment type="similarity">
    <text evidence="1">Belongs to the UPF0162 family.</text>
</comment>
<dbReference type="Pfam" id="PF13371">
    <property type="entry name" value="TPR_9"/>
    <property type="match status" value="1"/>
</dbReference>
<evidence type="ECO:0000256" key="1">
    <source>
        <dbReference type="ARBA" id="ARBA00007100"/>
    </source>
</evidence>
<accession>D8IP87</accession>
<evidence type="ECO:0000313" key="3">
    <source>
        <dbReference type="EMBL" id="ADJ62907.1"/>
    </source>
</evidence>
<reference evidence="3 4" key="1">
    <citation type="submission" date="2010-04" db="EMBL/GenBank/DDBJ databases">
        <title>The genome of Herbaspirillum seropedicae SmR1, an endophytic, nitrogen-fixing, plant-growth promoting beta-Proteobacteria.</title>
        <authorList>
            <person name="Pedrosa F.O."/>
            <person name="Monteiro R.A."/>
            <person name="Wassem R."/>
            <person name="Cruz L.M."/>
            <person name="Ayub R.A."/>
            <person name="Colauto N.B."/>
            <person name="Fernandez M.A."/>
            <person name="Fungaro M.H.P."/>
            <person name="Grisard E.C."/>
            <person name="Hungria M."/>
            <person name="Madeira H.M.F."/>
            <person name="Nodari R.O."/>
            <person name="Osaku C.A."/>
            <person name="Petzl-Erler M.L."/>
            <person name="Terenzi H."/>
            <person name="Vieira L.G.E."/>
            <person name="Almeida M.I.M."/>
            <person name="Alves L.R."/>
            <person name="Arantes O.M.N."/>
            <person name="Balsanelli E."/>
            <person name="Barcellos F.G."/>
            <person name="Baura V.A."/>
            <person name="Binde D.R."/>
            <person name="Campo R.J."/>
            <person name="Chubatsu L.S."/>
            <person name="Chueire L.M.O."/>
            <person name="Ciferri R.R."/>
            <person name="Correa L.C."/>
            <person name="da Conceicao Silva J.L."/>
            <person name="Dabul A.N.G."/>
            <person name="Dambros B.P."/>
            <person name="Faoro H."/>
            <person name="Favetti A."/>
            <person name="Friedermann G."/>
            <person name="Furlaneto M.C."/>
            <person name="Gasques L.S."/>
            <person name="Gimenes C.C.T."/>
            <person name="Gioppo N.M.R."/>
            <person name="Glienke-Blanco C."/>
            <person name="Godoy L.P."/>
            <person name="Guerra M.P."/>
            <person name="Karp S."/>
            <person name="Kava-Cordeiro V."/>
            <person name="Margarido V.P."/>
            <person name="Mathioni S.M."/>
            <person name="Menck-Soares M.A."/>
            <person name="Murace N.K."/>
            <person name="Nicolas M.F."/>
            <person name="Oliveira C.E.C."/>
            <person name="Pagnan N.A.B."/>
            <person name="Pamphile J.A."/>
            <person name="Patussi E.V."/>
            <person name="Pereira L.F.P."/>
            <person name="Pereira-Ferrari L."/>
            <person name="Pinto F.G.S."/>
            <person name="Precoma C."/>
            <person name="Prioli A.J."/>
            <person name="Prioli S.M.A.P."/>
            <person name="Raittz R.T."/>
            <person name="Ramos H.J.O."/>
            <person name="Ribeiro E.M.S.F."/>
            <person name="Rigo L.U."/>
            <person name="Rocha C.L.M.S.C."/>
            <person name="Rocha S.N."/>
            <person name="Santos K."/>
            <person name="Satori D."/>
            <person name="Silva A.G."/>
            <person name="Simao R.C.G."/>
            <person name="Soares M.A.M."/>
            <person name="Souza E.M."/>
            <person name="Steffens M.B.R."/>
            <person name="Steindel M."/>
            <person name="Tadra-Sfeir M.Z."/>
            <person name="Takahashi E.K."/>
            <person name="Torres R.A."/>
            <person name="Valle J.S."/>
            <person name="Vernal J.I."/>
            <person name="Vilas-Boas L.A."/>
            <person name="Watanabe M.A.E."/>
            <person name="Weiss V.A."/>
            <person name="Yates M.A."/>
            <person name="Souza E.M."/>
        </authorList>
    </citation>
    <scope>NUCLEOTIDE SEQUENCE [LARGE SCALE GENOMIC DNA]</scope>
    <source>
        <strain evidence="3 4">SmR1</strain>
    </source>
</reference>
<dbReference type="InterPro" id="IPR011990">
    <property type="entry name" value="TPR-like_helical_dom_sf"/>
</dbReference>
<dbReference type="InterPro" id="IPR032698">
    <property type="entry name" value="SirB1_N"/>
</dbReference>
<dbReference type="AlphaFoldDB" id="D8IP87"/>